<proteinExistence type="predicted"/>
<protein>
    <submittedName>
        <fullName evidence="1">(rape) hypothetical protein</fullName>
    </submittedName>
</protein>
<dbReference type="EMBL" id="HG994355">
    <property type="protein sequence ID" value="CAF2154127.1"/>
    <property type="molecule type" value="Genomic_DNA"/>
</dbReference>
<sequence>MKVKGSLNLFATFEPFGGDVFVGSGSKSVGFDTPVMDKKCAGSHFGGKGETCSSVGSKTYPKYTFINDDDVELVEEVERFEERMKARVRPAEEMILVVAVKVLMVIMLVRRDR</sequence>
<organism evidence="1">
    <name type="scientific">Brassica napus</name>
    <name type="common">Rape</name>
    <dbReference type="NCBI Taxonomy" id="3708"/>
    <lineage>
        <taxon>Eukaryota</taxon>
        <taxon>Viridiplantae</taxon>
        <taxon>Streptophyta</taxon>
        <taxon>Embryophyta</taxon>
        <taxon>Tracheophyta</taxon>
        <taxon>Spermatophyta</taxon>
        <taxon>Magnoliopsida</taxon>
        <taxon>eudicotyledons</taxon>
        <taxon>Gunneridae</taxon>
        <taxon>Pentapetalae</taxon>
        <taxon>rosids</taxon>
        <taxon>malvids</taxon>
        <taxon>Brassicales</taxon>
        <taxon>Brassicaceae</taxon>
        <taxon>Brassiceae</taxon>
        <taxon>Brassica</taxon>
    </lineage>
</organism>
<dbReference type="Proteomes" id="UP001295469">
    <property type="component" value="Chromosome A01"/>
</dbReference>
<accession>A0A816Y3U3</accession>
<dbReference type="AlphaFoldDB" id="A0A816Y3U3"/>
<name>A0A816Y3U3_BRANA</name>
<reference evidence="1" key="1">
    <citation type="submission" date="2021-01" db="EMBL/GenBank/DDBJ databases">
        <authorList>
            <consortium name="Genoscope - CEA"/>
            <person name="William W."/>
        </authorList>
    </citation>
    <scope>NUCLEOTIDE SEQUENCE</scope>
</reference>
<evidence type="ECO:0000313" key="1">
    <source>
        <dbReference type="EMBL" id="CAF2154127.1"/>
    </source>
</evidence>
<gene>
    <name evidence="1" type="ORF">DARMORV10_A01P35760.1</name>
</gene>